<organism evidence="4 5">
    <name type="scientific">Maritalea mobilis</name>
    <dbReference type="NCBI Taxonomy" id="483324"/>
    <lineage>
        <taxon>Bacteria</taxon>
        <taxon>Pseudomonadati</taxon>
        <taxon>Pseudomonadota</taxon>
        <taxon>Alphaproteobacteria</taxon>
        <taxon>Hyphomicrobiales</taxon>
        <taxon>Devosiaceae</taxon>
        <taxon>Maritalea</taxon>
    </lineage>
</organism>
<name>A0A4R6VVT2_9HYPH</name>
<dbReference type="Gene3D" id="3.30.450.20">
    <property type="entry name" value="PAS domain"/>
    <property type="match status" value="1"/>
</dbReference>
<dbReference type="SMART" id="SM00267">
    <property type="entry name" value="GGDEF"/>
    <property type="match status" value="1"/>
</dbReference>
<dbReference type="SMART" id="SM00052">
    <property type="entry name" value="EAL"/>
    <property type="match status" value="1"/>
</dbReference>
<dbReference type="Pfam" id="PF00563">
    <property type="entry name" value="EAL"/>
    <property type="match status" value="1"/>
</dbReference>
<dbReference type="InterPro" id="IPR043128">
    <property type="entry name" value="Rev_trsase/Diguanyl_cyclase"/>
</dbReference>
<gene>
    <name evidence="4" type="ORF">ATL17_0723</name>
</gene>
<dbReference type="PROSITE" id="PS50883">
    <property type="entry name" value="EAL"/>
    <property type="match status" value="1"/>
</dbReference>
<feature type="transmembrane region" description="Helical" evidence="1">
    <location>
        <begin position="309"/>
        <end position="329"/>
    </location>
</feature>
<dbReference type="SMART" id="SM01080">
    <property type="entry name" value="CHASE2"/>
    <property type="match status" value="1"/>
</dbReference>
<dbReference type="Gene3D" id="3.30.70.270">
    <property type="match status" value="1"/>
</dbReference>
<dbReference type="InterPro" id="IPR000160">
    <property type="entry name" value="GGDEF_dom"/>
</dbReference>
<dbReference type="Proteomes" id="UP000295391">
    <property type="component" value="Unassembled WGS sequence"/>
</dbReference>
<dbReference type="OrthoDB" id="9814202at2"/>
<dbReference type="CDD" id="cd01949">
    <property type="entry name" value="GGDEF"/>
    <property type="match status" value="1"/>
</dbReference>
<dbReference type="SUPFAM" id="SSF141868">
    <property type="entry name" value="EAL domain-like"/>
    <property type="match status" value="1"/>
</dbReference>
<keyword evidence="1" id="KW-0472">Membrane</keyword>
<evidence type="ECO:0000259" key="3">
    <source>
        <dbReference type="PROSITE" id="PS50887"/>
    </source>
</evidence>
<dbReference type="NCBIfam" id="TIGR00254">
    <property type="entry name" value="GGDEF"/>
    <property type="match status" value="1"/>
</dbReference>
<dbReference type="InterPro" id="IPR052155">
    <property type="entry name" value="Biofilm_reg_signaling"/>
</dbReference>
<dbReference type="AlphaFoldDB" id="A0A4R6VVT2"/>
<dbReference type="PROSITE" id="PS50887">
    <property type="entry name" value="GGDEF"/>
    <property type="match status" value="1"/>
</dbReference>
<dbReference type="CDD" id="cd01948">
    <property type="entry name" value="EAL"/>
    <property type="match status" value="1"/>
</dbReference>
<keyword evidence="5" id="KW-1185">Reference proteome</keyword>
<feature type="transmembrane region" description="Helical" evidence="1">
    <location>
        <begin position="284"/>
        <end position="303"/>
    </location>
</feature>
<dbReference type="Gene3D" id="3.20.20.450">
    <property type="entry name" value="EAL domain"/>
    <property type="match status" value="1"/>
</dbReference>
<keyword evidence="1" id="KW-0812">Transmembrane</keyword>
<dbReference type="InterPro" id="IPR029787">
    <property type="entry name" value="Nucleotide_cyclase"/>
</dbReference>
<protein>
    <submittedName>
        <fullName evidence="4">Diguanylate cyclase (GGDEF)-like protein</fullName>
    </submittedName>
</protein>
<feature type="transmembrane region" description="Helical" evidence="1">
    <location>
        <begin position="336"/>
        <end position="356"/>
    </location>
</feature>
<evidence type="ECO:0000313" key="5">
    <source>
        <dbReference type="Proteomes" id="UP000295391"/>
    </source>
</evidence>
<evidence type="ECO:0000259" key="2">
    <source>
        <dbReference type="PROSITE" id="PS50883"/>
    </source>
</evidence>
<dbReference type="InterPro" id="IPR035919">
    <property type="entry name" value="EAL_sf"/>
</dbReference>
<sequence>MGDWKDLLWGNMKRSLGKIVILAVVTALAVLVDWSGGFAPFDRYFREYRYSAISQPVSEKFVIVAIDPKSLDAVGQWPWPRRVHADIIDRLVDYQVDEIALDIDLSQNSNAIDDNRLAEALERAGGFTYLASFNQLVRDRNDEVRLSTALPIPSFLEHGDPVVVNVRPDSDGKIRKIESGANVGGRNLMSLPLALTQFEASEVNETFWVNFGLDLSQIDVISAIDLIERRVDPLRLTGKTALVGATAVELGDIVLVPKYGHIPGVALLALGAESRLDGNRLTHFGSWPGLVLVILFLLATLLPRKSCSLMWMAMVYACGFVLVEGAAFIAQWQLNYLMNTSPAHAVTFAIILSYILSELTSRRNELEQASQANVRMQAILDRVVEDNFDGVIIIDGQERILSASAPAEELLQARHGLAGKKAQVLPGILYKETVRLLRHRVMEGIPSKVSSLHMFENGIYADKGYPGRAMALEYSVTVSRIDAGDGPGEQVACLTFRDVTERLNHEKRLSYLANYDTLTGAFSRQKLVEELGRYCRPKSDKPRDMTLLLLDLDRFKNINDTLGISIGDQLLKQVVKRLGQLGLYSVTRLGGDRFAAVYPHILQEEELAPFANNVLNAIVAPYAIGAHRALIGASLGMTDTANSGYFAEQLLTHVDMAHSEAKSMPGNSYFAYRSELSERVRDRQSIEVALLDAVANGQLFLQYQPQVDLATNKIIGAESLVRWRHPELGFVRPDRFISVAEDSGMIIEIGRWVLLQSCMDAAKSSAGGRIAVNVSAVQFEYGDVLGDIDYALKETGLDPSRLDIEITESVFVSKQDKTIGILDSIIERGVGIALDDFGTGYSSLSYLSKLPVNKIKIDQAFVRNLPEDQQSMAIINAVVSLSKHMDKKVVAEGIETEEQARLLHRAGCHIGQGYLFGRPLDRKEFCYLLTSYNAPQQKDAV</sequence>
<dbReference type="Pfam" id="PF00990">
    <property type="entry name" value="GGDEF"/>
    <property type="match status" value="1"/>
</dbReference>
<dbReference type="PANTHER" id="PTHR44757:SF2">
    <property type="entry name" value="BIOFILM ARCHITECTURE MAINTENANCE PROTEIN MBAA"/>
    <property type="match status" value="1"/>
</dbReference>
<dbReference type="SUPFAM" id="SSF55073">
    <property type="entry name" value="Nucleotide cyclase"/>
    <property type="match status" value="1"/>
</dbReference>
<comment type="caution">
    <text evidence="4">The sequence shown here is derived from an EMBL/GenBank/DDBJ whole genome shotgun (WGS) entry which is preliminary data.</text>
</comment>
<evidence type="ECO:0000256" key="1">
    <source>
        <dbReference type="SAM" id="Phobius"/>
    </source>
</evidence>
<feature type="domain" description="EAL" evidence="2">
    <location>
        <begin position="683"/>
        <end position="933"/>
    </location>
</feature>
<dbReference type="PANTHER" id="PTHR44757">
    <property type="entry name" value="DIGUANYLATE CYCLASE DGCP"/>
    <property type="match status" value="1"/>
</dbReference>
<dbReference type="Pfam" id="PF05226">
    <property type="entry name" value="CHASE2"/>
    <property type="match status" value="1"/>
</dbReference>
<evidence type="ECO:0000313" key="4">
    <source>
        <dbReference type="EMBL" id="TDQ66720.1"/>
    </source>
</evidence>
<keyword evidence="1" id="KW-1133">Transmembrane helix</keyword>
<reference evidence="4 5" key="1">
    <citation type="submission" date="2019-03" db="EMBL/GenBank/DDBJ databases">
        <title>Genomic Encyclopedia of Type Strains, Phase III (KMG-III): the genomes of soil and plant-associated and newly described type strains.</title>
        <authorList>
            <person name="Whitman W."/>
        </authorList>
    </citation>
    <scope>NUCLEOTIDE SEQUENCE [LARGE SCALE GENOMIC DNA]</scope>
    <source>
        <strain evidence="4 5">CGMCC 1.7002</strain>
    </source>
</reference>
<accession>A0A4R6VVT2</accession>
<dbReference type="EMBL" id="SNYR01000001">
    <property type="protein sequence ID" value="TDQ66720.1"/>
    <property type="molecule type" value="Genomic_DNA"/>
</dbReference>
<proteinExistence type="predicted"/>
<dbReference type="InterPro" id="IPR001633">
    <property type="entry name" value="EAL_dom"/>
</dbReference>
<feature type="domain" description="GGDEF" evidence="3">
    <location>
        <begin position="543"/>
        <end position="675"/>
    </location>
</feature>
<feature type="transmembrane region" description="Helical" evidence="1">
    <location>
        <begin position="20"/>
        <end position="41"/>
    </location>
</feature>
<dbReference type="InterPro" id="IPR007890">
    <property type="entry name" value="CHASE2"/>
</dbReference>